<evidence type="ECO:0000313" key="7">
    <source>
        <dbReference type="EMBL" id="TCV98902.1"/>
    </source>
</evidence>
<dbReference type="OrthoDB" id="9809338at2"/>
<evidence type="ECO:0000313" key="8">
    <source>
        <dbReference type="Proteomes" id="UP000295719"/>
    </source>
</evidence>
<dbReference type="RefSeq" id="WP_131864298.1">
    <property type="nucleotide sequence ID" value="NZ_SMCR01000002.1"/>
</dbReference>
<evidence type="ECO:0000256" key="2">
    <source>
        <dbReference type="ARBA" id="ARBA00023125"/>
    </source>
</evidence>
<comment type="caution">
    <text evidence="7">The sequence shown here is derived from an EMBL/GenBank/DDBJ whole genome shotgun (WGS) entry which is preliminary data.</text>
</comment>
<dbReference type="Proteomes" id="UP000295719">
    <property type="component" value="Unassembled WGS sequence"/>
</dbReference>
<dbReference type="Gene3D" id="2.60.120.10">
    <property type="entry name" value="Jelly Rolls"/>
    <property type="match status" value="1"/>
</dbReference>
<dbReference type="PROSITE" id="PS00041">
    <property type="entry name" value="HTH_ARAC_FAMILY_1"/>
    <property type="match status" value="1"/>
</dbReference>
<gene>
    <name evidence="7" type="ORF">EDC52_102225</name>
</gene>
<protein>
    <recommendedName>
        <fullName evidence="5">Arabinose operon regulatory protein</fullName>
    </recommendedName>
</protein>
<dbReference type="Pfam" id="PF02311">
    <property type="entry name" value="AraC_binding"/>
    <property type="match status" value="1"/>
</dbReference>
<dbReference type="PANTHER" id="PTHR43280">
    <property type="entry name" value="ARAC-FAMILY TRANSCRIPTIONAL REGULATOR"/>
    <property type="match status" value="1"/>
</dbReference>
<keyword evidence="3" id="KW-0010">Activator</keyword>
<keyword evidence="8" id="KW-1185">Reference proteome</keyword>
<dbReference type="AlphaFoldDB" id="A0A4R3YZX6"/>
<sequence>MKNNPSEFLEGIPLSEHHISFSRLFANAIRYYHWHQCLELLFIEAGYGVIIVDNQQYTLKPGRLFIFPPFKLHKVSVEQSQCECYRRTIIHLDNVALHHFLRDFPLRRAQLERLCHRDSPAAIYDLSDKNAALDPLFGCYGELFERKGYLMEDIACLMLQLLTLLPEKALSTELGEITLSVRIMQWIEEHYQEKFSLEVLAADLQLSKSYVSRRFRMETGGMIHEYLLTRRIRQASELLRAEGIDIEQVAHACGFSYDTYFIVCFKKMVGLTPLQYRKKHAGGGHETTG</sequence>
<dbReference type="InterPro" id="IPR009057">
    <property type="entry name" value="Homeodomain-like_sf"/>
</dbReference>
<keyword evidence="4" id="KW-0804">Transcription</keyword>
<dbReference type="InterPro" id="IPR020449">
    <property type="entry name" value="Tscrpt_reg_AraC-type_HTH"/>
</dbReference>
<proteinExistence type="predicted"/>
<dbReference type="GO" id="GO:0043565">
    <property type="term" value="F:sequence-specific DNA binding"/>
    <property type="evidence" value="ECO:0007669"/>
    <property type="project" value="InterPro"/>
</dbReference>
<dbReference type="Pfam" id="PF12833">
    <property type="entry name" value="HTH_18"/>
    <property type="match status" value="1"/>
</dbReference>
<dbReference type="GO" id="GO:0003700">
    <property type="term" value="F:DNA-binding transcription factor activity"/>
    <property type="evidence" value="ECO:0007669"/>
    <property type="project" value="InterPro"/>
</dbReference>
<dbReference type="SUPFAM" id="SSF46689">
    <property type="entry name" value="Homeodomain-like"/>
    <property type="match status" value="2"/>
</dbReference>
<feature type="domain" description="HTH araC/xylS-type" evidence="6">
    <location>
        <begin position="181"/>
        <end position="279"/>
    </location>
</feature>
<dbReference type="SUPFAM" id="SSF51215">
    <property type="entry name" value="Regulatory protein AraC"/>
    <property type="match status" value="1"/>
</dbReference>
<dbReference type="InterPro" id="IPR018062">
    <property type="entry name" value="HTH_AraC-typ_CS"/>
</dbReference>
<organism evidence="7 8">
    <name type="scientific">Biostraticola tofi</name>
    <dbReference type="NCBI Taxonomy" id="466109"/>
    <lineage>
        <taxon>Bacteria</taxon>
        <taxon>Pseudomonadati</taxon>
        <taxon>Pseudomonadota</taxon>
        <taxon>Gammaproteobacteria</taxon>
        <taxon>Enterobacterales</taxon>
        <taxon>Bruguierivoracaceae</taxon>
        <taxon>Biostraticola</taxon>
    </lineage>
</organism>
<evidence type="ECO:0000256" key="3">
    <source>
        <dbReference type="ARBA" id="ARBA00023159"/>
    </source>
</evidence>
<dbReference type="EMBL" id="SMCR01000002">
    <property type="protein sequence ID" value="TCV98902.1"/>
    <property type="molecule type" value="Genomic_DNA"/>
</dbReference>
<dbReference type="InterPro" id="IPR037923">
    <property type="entry name" value="HTH-like"/>
</dbReference>
<dbReference type="PANTHER" id="PTHR43280:SF2">
    <property type="entry name" value="HTH-TYPE TRANSCRIPTIONAL REGULATOR EXSA"/>
    <property type="match status" value="1"/>
</dbReference>
<dbReference type="PROSITE" id="PS01124">
    <property type="entry name" value="HTH_ARAC_FAMILY_2"/>
    <property type="match status" value="1"/>
</dbReference>
<evidence type="ECO:0000256" key="1">
    <source>
        <dbReference type="ARBA" id="ARBA00023015"/>
    </source>
</evidence>
<dbReference type="PRINTS" id="PR00032">
    <property type="entry name" value="HTHARAC"/>
</dbReference>
<dbReference type="Gene3D" id="1.10.10.60">
    <property type="entry name" value="Homeodomain-like"/>
    <property type="match status" value="2"/>
</dbReference>
<dbReference type="InterPro" id="IPR018060">
    <property type="entry name" value="HTH_AraC"/>
</dbReference>
<keyword evidence="1" id="KW-0805">Transcription regulation</keyword>
<dbReference type="InterPro" id="IPR014710">
    <property type="entry name" value="RmlC-like_jellyroll"/>
</dbReference>
<dbReference type="SMART" id="SM00342">
    <property type="entry name" value="HTH_ARAC"/>
    <property type="match status" value="1"/>
</dbReference>
<evidence type="ECO:0000259" key="6">
    <source>
        <dbReference type="PROSITE" id="PS01124"/>
    </source>
</evidence>
<name>A0A4R3YZX6_9GAMM</name>
<evidence type="ECO:0000256" key="5">
    <source>
        <dbReference type="ARBA" id="ARBA00044978"/>
    </source>
</evidence>
<evidence type="ECO:0000256" key="4">
    <source>
        <dbReference type="ARBA" id="ARBA00023163"/>
    </source>
</evidence>
<keyword evidence="2 7" id="KW-0238">DNA-binding</keyword>
<dbReference type="InterPro" id="IPR003313">
    <property type="entry name" value="AraC-bd"/>
</dbReference>
<accession>A0A4R3YZX6</accession>
<reference evidence="7 8" key="1">
    <citation type="submission" date="2019-03" db="EMBL/GenBank/DDBJ databases">
        <title>Genomic Encyclopedia of Type Strains, Phase IV (KMG-IV): sequencing the most valuable type-strain genomes for metagenomic binning, comparative biology and taxonomic classification.</title>
        <authorList>
            <person name="Goeker M."/>
        </authorList>
    </citation>
    <scope>NUCLEOTIDE SEQUENCE [LARGE SCALE GENOMIC DNA]</scope>
    <source>
        <strain evidence="7 8">DSM 19580</strain>
    </source>
</reference>